<dbReference type="RefSeq" id="XP_023162888.2">
    <property type="nucleotide sequence ID" value="XM_023307120.2"/>
</dbReference>
<proteinExistence type="inferred from homology"/>
<feature type="domain" description="NOL9 N-terminal" evidence="12">
    <location>
        <begin position="395"/>
        <end position="546"/>
    </location>
</feature>
<keyword evidence="7" id="KW-0067">ATP-binding</keyword>
<dbReference type="Pfam" id="PF24419">
    <property type="entry name" value="Cupin_NOL9"/>
    <property type="match status" value="1"/>
</dbReference>
<dbReference type="InterPro" id="IPR057573">
    <property type="entry name" value="NOL9_N"/>
</dbReference>
<evidence type="ECO:0000256" key="2">
    <source>
        <dbReference type="ARBA" id="ARBA00011003"/>
    </source>
</evidence>
<feature type="compositionally biased region" description="Acidic residues" evidence="10">
    <location>
        <begin position="332"/>
        <end position="353"/>
    </location>
</feature>
<protein>
    <recommendedName>
        <fullName evidence="9">Polynucleotide 5'-hydroxyl-kinase NOL9</fullName>
    </recommendedName>
</protein>
<dbReference type="Gene3D" id="3.40.50.300">
    <property type="entry name" value="P-loop containing nucleotide triphosphate hydrolases"/>
    <property type="match status" value="1"/>
</dbReference>
<feature type="compositionally biased region" description="Acidic residues" evidence="10">
    <location>
        <begin position="203"/>
        <end position="212"/>
    </location>
</feature>
<dbReference type="GeneID" id="111594018"/>
<comment type="subcellular location">
    <subcellularLocation>
        <location evidence="1">Nucleus</location>
        <location evidence="1">Nucleolus</location>
    </subcellularLocation>
</comment>
<dbReference type="Pfam" id="PF25467">
    <property type="entry name" value="NOL9_C"/>
    <property type="match status" value="1"/>
</dbReference>
<dbReference type="KEGG" id="dhe:111594018"/>
<feature type="domain" description="NOL9 C-terminal" evidence="13">
    <location>
        <begin position="796"/>
        <end position="886"/>
    </location>
</feature>
<evidence type="ECO:0000256" key="9">
    <source>
        <dbReference type="ARBA" id="ARBA00071212"/>
    </source>
</evidence>
<evidence type="ECO:0000256" key="1">
    <source>
        <dbReference type="ARBA" id="ARBA00004604"/>
    </source>
</evidence>
<evidence type="ECO:0000256" key="10">
    <source>
        <dbReference type="SAM" id="MobiDB-lite"/>
    </source>
</evidence>
<comment type="similarity">
    <text evidence="2">Belongs to the Clp1 family. NOL9/GRC3 subfamily.</text>
</comment>
<dbReference type="AlphaFoldDB" id="A0A6J1LCC3"/>
<feature type="region of interest" description="Disordered" evidence="10">
    <location>
        <begin position="159"/>
        <end position="254"/>
    </location>
</feature>
<dbReference type="GO" id="GO:0005730">
    <property type="term" value="C:nucleolus"/>
    <property type="evidence" value="ECO:0007669"/>
    <property type="project" value="UniProtKB-SubCell"/>
</dbReference>
<keyword evidence="8" id="KW-0539">Nucleus</keyword>
<dbReference type="SUPFAM" id="SSF52540">
    <property type="entry name" value="P-loop containing nucleoside triphosphate hydrolases"/>
    <property type="match status" value="1"/>
</dbReference>
<feature type="compositionally biased region" description="Acidic residues" evidence="10">
    <location>
        <begin position="219"/>
        <end position="254"/>
    </location>
</feature>
<evidence type="ECO:0000256" key="3">
    <source>
        <dbReference type="ARBA" id="ARBA00022552"/>
    </source>
</evidence>
<feature type="domain" description="Clp1 P-loop" evidence="11">
    <location>
        <begin position="576"/>
        <end position="726"/>
    </location>
</feature>
<evidence type="ECO:0000256" key="6">
    <source>
        <dbReference type="ARBA" id="ARBA00022777"/>
    </source>
</evidence>
<evidence type="ECO:0000256" key="5">
    <source>
        <dbReference type="ARBA" id="ARBA00022741"/>
    </source>
</evidence>
<evidence type="ECO:0000313" key="14">
    <source>
        <dbReference type="Proteomes" id="UP000504633"/>
    </source>
</evidence>
<dbReference type="InterPro" id="IPR045116">
    <property type="entry name" value="Clp1/Grc3"/>
</dbReference>
<keyword evidence="4" id="KW-0808">Transferase</keyword>
<dbReference type="OrthoDB" id="2405412at2759"/>
<feature type="region of interest" description="Disordered" evidence="10">
    <location>
        <begin position="311"/>
        <end position="370"/>
    </location>
</feature>
<feature type="compositionally biased region" description="Basic and acidic residues" evidence="10">
    <location>
        <begin position="159"/>
        <end position="177"/>
    </location>
</feature>
<dbReference type="Pfam" id="PF16575">
    <property type="entry name" value="CLP1_P"/>
    <property type="match status" value="1"/>
</dbReference>
<evidence type="ECO:0000259" key="11">
    <source>
        <dbReference type="Pfam" id="PF16575"/>
    </source>
</evidence>
<dbReference type="Proteomes" id="UP000504633">
    <property type="component" value="Unplaced"/>
</dbReference>
<dbReference type="OMA" id="DMCLPQG"/>
<sequence>MSAKCDEQILKEIQMSFKLTENRKVKSHTSAAIANTWQPVNRKPKVGLFNTQGNIDKPTENQKLPKGVENVEAVNGIRIKLTLGSKKIDETSSANKQMGKTAKNKENFKSTANSGEYIMKNKQNKAGIVKRKAKAIPVNGVNKRAKLEMVSKEKWKSAPSRKEIAVKKSQKVIDAKKTTSSMPTKGNKKKNVRATELIKIENNIEDEDEDDEHLNASEIESEESWGEEDLESEYDESESQFDESESECSLDSDEDFFRKPQVFESSQTGQVSVEWENDMEPEEEVPWLMELPKVQAEITKVLVFDGMMPEPELETQNSSGETEGKYSLTESNNEDEFDEEQTMETTAETEVEEMQEHNMDASPETSINTEEDVKDCSQLQLQNEANMYGVLPELSIFENSFKTNNVLAVLKQDIEIYGTIVLTLLCGRIIINGYKPRRNVPLTIFSPKGFNWVVISPMSNKKPIKAKIESSSNWDELNESFSRGQLDNIVANYDGQRDAIVLLQRNSGSQHILNIFGKHMAENVFPLVNASNRPHYASEYILNCLVQSADARQALQVPTVWTKLAMEPSSRWMVAGGKGVGKSTLLRYMLNRHLERFERMLFIDLDIGQPELFLPQTVSCTVVDAPLLGAGFFLNRQPDRAYAVGHVNVVMCAEQYIRAVRQLLLHCKANKSYAEMPWVINTMGYNKGFGLELMALLVDCVQPTDVVQISSHKVVNNFDTSLDRVSLSKVRPIIYTADEFKLSGELSNYTLHNLRSALPQLQPDERRWRMSAKDVRYANLLARLSSALHGNAKYLTDCQPVKVDLDALELVHLISKEYEREELIAGMEANLVYLCKRGMDDQPKECLGIGVVRAIDYESKKLYLVPAMPLERLSQVNSLVLGGDMCLPQGFFKNQGAGVANNVPFVFIIDDNRSSKSIQQIYFRAPGFFRKPAKTNI</sequence>
<dbReference type="GO" id="GO:0051731">
    <property type="term" value="F:polynucleotide 5'-hydroxyl-kinase activity"/>
    <property type="evidence" value="ECO:0007669"/>
    <property type="project" value="InterPro"/>
</dbReference>
<reference evidence="15" key="1">
    <citation type="submission" date="2025-08" db="UniProtKB">
        <authorList>
            <consortium name="RefSeq"/>
        </authorList>
    </citation>
    <scope>IDENTIFICATION</scope>
    <source>
        <strain evidence="15">15085-1641.00</strain>
        <tissue evidence="15">Whole body</tissue>
    </source>
</reference>
<gene>
    <name evidence="15" type="primary">LOC111594018</name>
</gene>
<evidence type="ECO:0000256" key="8">
    <source>
        <dbReference type="ARBA" id="ARBA00023242"/>
    </source>
</evidence>
<keyword evidence="5" id="KW-0547">Nucleotide-binding</keyword>
<keyword evidence="6" id="KW-0418">Kinase</keyword>
<dbReference type="InterPro" id="IPR032319">
    <property type="entry name" value="CLP1_P"/>
</dbReference>
<accession>A0A6J1LCC3</accession>
<organism evidence="14 15">
    <name type="scientific">Drosophila hydei</name>
    <name type="common">Fruit fly</name>
    <dbReference type="NCBI Taxonomy" id="7224"/>
    <lineage>
        <taxon>Eukaryota</taxon>
        <taxon>Metazoa</taxon>
        <taxon>Ecdysozoa</taxon>
        <taxon>Arthropoda</taxon>
        <taxon>Hexapoda</taxon>
        <taxon>Insecta</taxon>
        <taxon>Pterygota</taxon>
        <taxon>Neoptera</taxon>
        <taxon>Endopterygota</taxon>
        <taxon>Diptera</taxon>
        <taxon>Brachycera</taxon>
        <taxon>Muscomorpha</taxon>
        <taxon>Ephydroidea</taxon>
        <taxon>Drosophilidae</taxon>
        <taxon>Drosophila</taxon>
    </lineage>
</organism>
<evidence type="ECO:0000256" key="4">
    <source>
        <dbReference type="ARBA" id="ARBA00022679"/>
    </source>
</evidence>
<evidence type="ECO:0000259" key="13">
    <source>
        <dbReference type="Pfam" id="PF25467"/>
    </source>
</evidence>
<dbReference type="PANTHER" id="PTHR12755:SF3">
    <property type="entry name" value="POLYNUCLEOTIDE 5'-HYDROXYL-KINASE NOL9"/>
    <property type="match status" value="1"/>
</dbReference>
<dbReference type="PANTHER" id="PTHR12755">
    <property type="entry name" value="CLEAVAGE/POLYADENYLATION FACTOR IA SUBUNIT CLP1P"/>
    <property type="match status" value="1"/>
</dbReference>
<name>A0A6J1LCC3_DROHY</name>
<evidence type="ECO:0000259" key="12">
    <source>
        <dbReference type="Pfam" id="PF24419"/>
    </source>
</evidence>
<evidence type="ECO:0000313" key="15">
    <source>
        <dbReference type="RefSeq" id="XP_023162888.2"/>
    </source>
</evidence>
<dbReference type="InterPro" id="IPR027417">
    <property type="entry name" value="P-loop_NTPase"/>
</dbReference>
<dbReference type="InterPro" id="IPR057570">
    <property type="entry name" value="NOL9_C"/>
</dbReference>
<evidence type="ECO:0000256" key="7">
    <source>
        <dbReference type="ARBA" id="ARBA00022840"/>
    </source>
</evidence>
<keyword evidence="14" id="KW-1185">Reference proteome</keyword>
<keyword evidence="3" id="KW-0698">rRNA processing</keyword>
<dbReference type="GO" id="GO:0005524">
    <property type="term" value="F:ATP binding"/>
    <property type="evidence" value="ECO:0007669"/>
    <property type="project" value="UniProtKB-KW"/>
</dbReference>
<dbReference type="GO" id="GO:0000448">
    <property type="term" value="P:cleavage in ITS2 between 5.8S rRNA and LSU-rRNA of tricistronic rRNA transcript (SSU-rRNA, 5.8S rRNA, LSU-rRNA)"/>
    <property type="evidence" value="ECO:0007669"/>
    <property type="project" value="TreeGrafter"/>
</dbReference>